<dbReference type="InterPro" id="IPR000845">
    <property type="entry name" value="Nucleoside_phosphorylase_d"/>
</dbReference>
<feature type="domain" description="Nucleoside phosphorylase" evidence="1">
    <location>
        <begin position="155"/>
        <end position="390"/>
    </location>
</feature>
<gene>
    <name evidence="2" type="ORF">RHP49_15500</name>
</gene>
<proteinExistence type="predicted"/>
<dbReference type="PANTHER" id="PTHR46832:SF1">
    <property type="entry name" value="5'-METHYLTHIOADENOSINE_S-ADENOSYLHOMOCYSTEINE NUCLEOSIDASE"/>
    <property type="match status" value="1"/>
</dbReference>
<organism evidence="2 3">
    <name type="scientific">Thalassobellus suaedae</name>
    <dbReference type="NCBI Taxonomy" id="3074124"/>
    <lineage>
        <taxon>Bacteria</taxon>
        <taxon>Pseudomonadati</taxon>
        <taxon>Bacteroidota</taxon>
        <taxon>Flavobacteriia</taxon>
        <taxon>Flavobacteriales</taxon>
        <taxon>Flavobacteriaceae</taxon>
        <taxon>Thalassobellus</taxon>
    </lineage>
</organism>
<dbReference type="Pfam" id="PF01048">
    <property type="entry name" value="PNP_UDP_1"/>
    <property type="match status" value="1"/>
</dbReference>
<dbReference type="Proteomes" id="UP001303407">
    <property type="component" value="Chromosome"/>
</dbReference>
<sequence length="411" mass="46844">MINILILDDSTEKIIITKKFLIEECNLSEDFIDEALTINDGRKKLYDKRYDLLLLDLVLPRDTDSDASAEESIRFLEEIYYNSEINIPVHIIGFSQYDDMVKEHESKFDDKLWHLIKFDYINPNWKNLLKVKISHLISTKNEFKKSIEGKEEFDYAIICALETPELKAILALPCDWKMFKIDEDNDPMVYHEGVIHTINGNSRRVLACSVNKMGMQATVCVTSIIISKFNVKNIFMTGICAGVKDRDLKFGDVIIAENTTEYAAGKITENSDGFFSFKPEPTQLPTNQKLLALINTFISSNEREFLNIYSEFSGPKPDNIFKAKIGPIASGSLVVASKTMVKSITESNRKILGIDMEGHGMYLASHFLEKSKSLFIKSVCDFGDSEKSDNYQAYASFTSARFLHSFIFNMF</sequence>
<dbReference type="Gene3D" id="3.40.50.1580">
    <property type="entry name" value="Nucleoside phosphorylase domain"/>
    <property type="match status" value="1"/>
</dbReference>
<evidence type="ECO:0000259" key="1">
    <source>
        <dbReference type="Pfam" id="PF01048"/>
    </source>
</evidence>
<keyword evidence="3" id="KW-1185">Reference proteome</keyword>
<evidence type="ECO:0000313" key="2">
    <source>
        <dbReference type="EMBL" id="WNH12283.1"/>
    </source>
</evidence>
<name>A0ABY9Y224_9FLAO</name>
<reference evidence="2 3" key="1">
    <citation type="submission" date="2023-09" db="EMBL/GenBank/DDBJ databases">
        <title>Thalassobella suaedae gen. nov., sp. nov., a marine bacterium of the family Flavobacteriaceae isolated from a halophyte Suaeda japonica.</title>
        <authorList>
            <person name="Lee S.Y."/>
            <person name="Hwang C.Y."/>
        </authorList>
    </citation>
    <scope>NUCLEOTIDE SEQUENCE [LARGE SCALE GENOMIC DNA]</scope>
    <source>
        <strain evidence="2 3">HL-DH10</strain>
    </source>
</reference>
<dbReference type="InterPro" id="IPR035994">
    <property type="entry name" value="Nucleoside_phosphorylase_sf"/>
</dbReference>
<dbReference type="InterPro" id="IPR011006">
    <property type="entry name" value="CheY-like_superfamily"/>
</dbReference>
<dbReference type="Gene3D" id="3.40.50.2300">
    <property type="match status" value="1"/>
</dbReference>
<dbReference type="SUPFAM" id="SSF53167">
    <property type="entry name" value="Purine and uridine phosphorylases"/>
    <property type="match status" value="1"/>
</dbReference>
<protein>
    <recommendedName>
        <fullName evidence="1">Nucleoside phosphorylase domain-containing protein</fullName>
    </recommendedName>
</protein>
<evidence type="ECO:0000313" key="3">
    <source>
        <dbReference type="Proteomes" id="UP001303407"/>
    </source>
</evidence>
<dbReference type="PANTHER" id="PTHR46832">
    <property type="entry name" value="5'-METHYLTHIOADENOSINE/S-ADENOSYLHOMOCYSTEINE NUCLEOSIDASE"/>
    <property type="match status" value="1"/>
</dbReference>
<dbReference type="RefSeq" id="WP_415862264.1">
    <property type="nucleotide sequence ID" value="NZ_CP134536.1"/>
</dbReference>
<dbReference type="EMBL" id="CP134536">
    <property type="protein sequence ID" value="WNH12283.1"/>
    <property type="molecule type" value="Genomic_DNA"/>
</dbReference>
<dbReference type="SUPFAM" id="SSF52172">
    <property type="entry name" value="CheY-like"/>
    <property type="match status" value="1"/>
</dbReference>
<accession>A0ABY9Y224</accession>